<reference evidence="2" key="1">
    <citation type="submission" date="2018-06" db="EMBL/GenBank/DDBJ databases">
        <authorList>
            <person name="Zhirakovskaya E."/>
        </authorList>
    </citation>
    <scope>NUCLEOTIDE SEQUENCE</scope>
</reference>
<dbReference type="Gene3D" id="3.10.450.40">
    <property type="match status" value="1"/>
</dbReference>
<evidence type="ECO:0000259" key="1">
    <source>
        <dbReference type="Pfam" id="PF04965"/>
    </source>
</evidence>
<dbReference type="AlphaFoldDB" id="A0A3B1BHS1"/>
<dbReference type="EMBL" id="UOFV01000547">
    <property type="protein sequence ID" value="VAX05715.1"/>
    <property type="molecule type" value="Genomic_DNA"/>
</dbReference>
<gene>
    <name evidence="2" type="ORF">MNBD_GAMMA19-1398</name>
</gene>
<organism evidence="2">
    <name type="scientific">hydrothermal vent metagenome</name>
    <dbReference type="NCBI Taxonomy" id="652676"/>
    <lineage>
        <taxon>unclassified sequences</taxon>
        <taxon>metagenomes</taxon>
        <taxon>ecological metagenomes</taxon>
    </lineage>
</organism>
<dbReference type="SUPFAM" id="SSF160719">
    <property type="entry name" value="gpW/gp25-like"/>
    <property type="match status" value="1"/>
</dbReference>
<evidence type="ECO:0000313" key="2">
    <source>
        <dbReference type="EMBL" id="VAX05715.1"/>
    </source>
</evidence>
<accession>A0A3B1BHS1</accession>
<feature type="domain" description="IraD/Gp25-like" evidence="1">
    <location>
        <begin position="24"/>
        <end position="110"/>
    </location>
</feature>
<sequence length="124" mass="13970">MDLFFPYQIDGRGRTREARRDESNDEYIKGLIEQLLFTAPGERVMRPDFGSGLQQLLFAGNSPELASTTQMLVQGALQQWLGNLIVVESVSIEAIDATLHVEVIYTVLRTRTQQRVNLSRSTQG</sequence>
<protein>
    <recommendedName>
        <fullName evidence="1">IraD/Gp25-like domain-containing protein</fullName>
    </recommendedName>
</protein>
<dbReference type="Pfam" id="PF04965">
    <property type="entry name" value="GPW_gp25"/>
    <property type="match status" value="1"/>
</dbReference>
<name>A0A3B1BHS1_9ZZZZ</name>
<proteinExistence type="predicted"/>
<dbReference type="InterPro" id="IPR007048">
    <property type="entry name" value="IraD/Gp25-like"/>
</dbReference>